<name>A0A5J5EHN3_9PEZI</name>
<evidence type="ECO:0000256" key="1">
    <source>
        <dbReference type="ARBA" id="ARBA00010086"/>
    </source>
</evidence>
<evidence type="ECO:0000313" key="6">
    <source>
        <dbReference type="EMBL" id="KAA8894623.1"/>
    </source>
</evidence>
<evidence type="ECO:0000256" key="4">
    <source>
        <dbReference type="ARBA" id="ARBA00022679"/>
    </source>
</evidence>
<dbReference type="InterPro" id="IPR029063">
    <property type="entry name" value="SAM-dependent_MTases_sf"/>
</dbReference>
<protein>
    <recommendedName>
        <fullName evidence="2">carnosine N-methyltransferase</fullName>
        <ecNumber evidence="2">2.1.1.22</ecNumber>
    </recommendedName>
</protein>
<organism evidence="6 7">
    <name type="scientific">Sphaerosporella brunnea</name>
    <dbReference type="NCBI Taxonomy" id="1250544"/>
    <lineage>
        <taxon>Eukaryota</taxon>
        <taxon>Fungi</taxon>
        <taxon>Dikarya</taxon>
        <taxon>Ascomycota</taxon>
        <taxon>Pezizomycotina</taxon>
        <taxon>Pezizomycetes</taxon>
        <taxon>Pezizales</taxon>
        <taxon>Pyronemataceae</taxon>
        <taxon>Sphaerosporella</taxon>
    </lineage>
</organism>
<dbReference type="GO" id="GO:0032259">
    <property type="term" value="P:methylation"/>
    <property type="evidence" value="ECO:0007669"/>
    <property type="project" value="UniProtKB-KW"/>
</dbReference>
<keyword evidence="5" id="KW-0949">S-adenosyl-L-methionine</keyword>
<dbReference type="GO" id="GO:0030735">
    <property type="term" value="F:carnosine N-methyltransferase activity"/>
    <property type="evidence" value="ECO:0007669"/>
    <property type="project" value="UniProtKB-EC"/>
</dbReference>
<evidence type="ECO:0000256" key="2">
    <source>
        <dbReference type="ARBA" id="ARBA00012003"/>
    </source>
</evidence>
<proteinExistence type="inferred from homology"/>
<evidence type="ECO:0000313" key="7">
    <source>
        <dbReference type="Proteomes" id="UP000326924"/>
    </source>
</evidence>
<dbReference type="PANTHER" id="PTHR12303">
    <property type="entry name" value="CARNOSINE N-METHYLTRANSFERASE"/>
    <property type="match status" value="1"/>
</dbReference>
<dbReference type="EMBL" id="VXIS01000324">
    <property type="protein sequence ID" value="KAA8894623.1"/>
    <property type="molecule type" value="Genomic_DNA"/>
</dbReference>
<dbReference type="OrthoDB" id="978at2759"/>
<dbReference type="InterPro" id="IPR012901">
    <property type="entry name" value="CARME"/>
</dbReference>
<dbReference type="PANTHER" id="PTHR12303:SF6">
    <property type="entry name" value="CARNOSINE N-METHYLTRANSFERASE"/>
    <property type="match status" value="1"/>
</dbReference>
<evidence type="ECO:0000256" key="3">
    <source>
        <dbReference type="ARBA" id="ARBA00022603"/>
    </source>
</evidence>
<dbReference type="EC" id="2.1.1.22" evidence="2"/>
<dbReference type="SMART" id="SM01296">
    <property type="entry name" value="N2227"/>
    <property type="match status" value="1"/>
</dbReference>
<keyword evidence="4" id="KW-0808">Transferase</keyword>
<reference evidence="6 7" key="1">
    <citation type="submission" date="2019-09" db="EMBL/GenBank/DDBJ databases">
        <title>Draft genome of the ectomycorrhizal ascomycete Sphaerosporella brunnea.</title>
        <authorList>
            <consortium name="DOE Joint Genome Institute"/>
            <person name="Benucci G.M."/>
            <person name="Marozzi G."/>
            <person name="Antonielli L."/>
            <person name="Sanchez S."/>
            <person name="Marco P."/>
            <person name="Wang X."/>
            <person name="Falini L.B."/>
            <person name="Barry K."/>
            <person name="Haridas S."/>
            <person name="Lipzen A."/>
            <person name="Labutti K."/>
            <person name="Grigoriev I.V."/>
            <person name="Murat C."/>
            <person name="Martin F."/>
            <person name="Albertini E."/>
            <person name="Donnini D."/>
            <person name="Bonito G."/>
        </authorList>
    </citation>
    <scope>NUCLEOTIDE SEQUENCE [LARGE SCALE GENOMIC DNA]</scope>
    <source>
        <strain evidence="6 7">Sb_GMNB300</strain>
    </source>
</reference>
<dbReference type="SUPFAM" id="SSF53335">
    <property type="entry name" value="S-adenosyl-L-methionine-dependent methyltransferases"/>
    <property type="match status" value="1"/>
</dbReference>
<dbReference type="InParanoid" id="A0A5J5EHN3"/>
<gene>
    <name evidence="6" type="ORF">FN846DRAFT_400937</name>
</gene>
<comment type="caution">
    <text evidence="6">The sequence shown here is derived from an EMBL/GenBank/DDBJ whole genome shotgun (WGS) entry which is preliminary data.</text>
</comment>
<dbReference type="Pfam" id="PF07942">
    <property type="entry name" value="CARME"/>
    <property type="match status" value="1"/>
</dbReference>
<keyword evidence="7" id="KW-1185">Reference proteome</keyword>
<dbReference type="AlphaFoldDB" id="A0A5J5EHN3"/>
<dbReference type="FunCoup" id="A0A5J5EHN3">
    <property type="interactions" value="438"/>
</dbReference>
<sequence>MTDHTPETGGSHQPLSDAAAAYPELDSVLSSLGAFYLYRRTAHNNLTHRRRLQFHALPLSQQSVLSAPPINYPEILSRLDDAIEHNAEISEAIFRHSIEAFGIDPEILKGKEWLNLVTADDLDKVRSTIKQFYRDWSAEGAKEREACNAPVTKELEERFGALSAEDKAKISVLVPGAGLGRLAYDIAVAGYSSQGNENSFHQLMASNYILNCTSSAKQHTLYPFASSFSNHRSRDNHLRGFAIPDVHPASGLSVAAEENRFSMAAGDFVAAYNNPEAAGQFDVVSTVFFIDTAVNIFSYLETIWNTLVDGGIWINCGPLLWHWENREADLKLASEEAQGLELTVDEVLEVAKAVGFRIEKRERGGKAEYIGSGNDSMLSWIYESEFWVAVKIPKEKK</sequence>
<dbReference type="Gene3D" id="3.40.50.150">
    <property type="entry name" value="Vaccinia Virus protein VP39"/>
    <property type="match status" value="1"/>
</dbReference>
<evidence type="ECO:0000256" key="5">
    <source>
        <dbReference type="ARBA" id="ARBA00022691"/>
    </source>
</evidence>
<comment type="similarity">
    <text evidence="1">Belongs to the carnosine N-methyltransferase family.</text>
</comment>
<keyword evidence="3" id="KW-0489">Methyltransferase</keyword>
<accession>A0A5J5EHN3</accession>
<dbReference type="Proteomes" id="UP000326924">
    <property type="component" value="Unassembled WGS sequence"/>
</dbReference>